<evidence type="ECO:0000313" key="18">
    <source>
        <dbReference type="EMBL" id="KAJ2781336.1"/>
    </source>
</evidence>
<evidence type="ECO:0000256" key="7">
    <source>
        <dbReference type="ARBA" id="ARBA00022741"/>
    </source>
</evidence>
<feature type="binding site" evidence="12">
    <location>
        <begin position="87"/>
        <end position="89"/>
    </location>
    <ligand>
        <name>ATP</name>
        <dbReference type="ChEBI" id="CHEBI:30616"/>
    </ligand>
</feature>
<name>A0A9W8LH15_9FUNG</name>
<dbReference type="Gene3D" id="3.30.70.590">
    <property type="entry name" value="Poly(A) polymerase predicted RNA binding domain"/>
    <property type="match status" value="1"/>
</dbReference>
<evidence type="ECO:0000256" key="8">
    <source>
        <dbReference type="ARBA" id="ARBA00022840"/>
    </source>
</evidence>
<dbReference type="GO" id="GO:0005524">
    <property type="term" value="F:ATP binding"/>
    <property type="evidence" value="ECO:0007669"/>
    <property type="project" value="UniProtKB-UniRule"/>
</dbReference>
<evidence type="ECO:0000259" key="17">
    <source>
        <dbReference type="Pfam" id="PF20750"/>
    </source>
</evidence>
<feature type="binding site" evidence="13">
    <location>
        <position position="102"/>
    </location>
    <ligand>
        <name>Mg(2+)</name>
        <dbReference type="ChEBI" id="CHEBI:18420"/>
        <label>2</label>
        <note>catalytic</note>
    </ligand>
</feature>
<feature type="binding site" evidence="12">
    <location>
        <begin position="233"/>
        <end position="234"/>
    </location>
    <ligand>
        <name>ATP</name>
        <dbReference type="ChEBI" id="CHEBI:30616"/>
    </ligand>
</feature>
<feature type="binding site" evidence="12">
    <location>
        <position position="215"/>
    </location>
    <ligand>
        <name>ATP</name>
        <dbReference type="ChEBI" id="CHEBI:30616"/>
    </ligand>
</feature>
<dbReference type="Pfam" id="PF20750">
    <property type="entry name" value="PAP_NTPase"/>
    <property type="match status" value="1"/>
</dbReference>
<dbReference type="SUPFAM" id="SSF55003">
    <property type="entry name" value="PAP/Archaeal CCA-adding enzyme, C-terminal domain"/>
    <property type="match status" value="1"/>
</dbReference>
<feature type="binding site" evidence="13">
    <location>
        <position position="100"/>
    </location>
    <ligand>
        <name>Mg(2+)</name>
        <dbReference type="ChEBI" id="CHEBI:18420"/>
        <label>1</label>
        <note>catalytic</note>
    </ligand>
</feature>
<dbReference type="GO" id="GO:0005634">
    <property type="term" value="C:nucleus"/>
    <property type="evidence" value="ECO:0007669"/>
    <property type="project" value="UniProtKB-SubCell"/>
</dbReference>
<evidence type="ECO:0000256" key="10">
    <source>
        <dbReference type="ARBA" id="ARBA00023242"/>
    </source>
</evidence>
<dbReference type="Gene3D" id="3.30.460.10">
    <property type="entry name" value="Beta Polymerase, domain 2"/>
    <property type="match status" value="1"/>
</dbReference>
<dbReference type="GO" id="GO:0046872">
    <property type="term" value="F:metal ion binding"/>
    <property type="evidence" value="ECO:0007669"/>
    <property type="project" value="UniProtKB-KW"/>
</dbReference>
<evidence type="ECO:0000256" key="4">
    <source>
        <dbReference type="ARBA" id="ARBA00022664"/>
    </source>
</evidence>
<dbReference type="InterPro" id="IPR007010">
    <property type="entry name" value="PolA_pol_RNA-bd_dom"/>
</dbReference>
<dbReference type="InterPro" id="IPR043519">
    <property type="entry name" value="NT_sf"/>
</dbReference>
<dbReference type="EMBL" id="JANBUM010000213">
    <property type="protein sequence ID" value="KAJ2781336.1"/>
    <property type="molecule type" value="Genomic_DNA"/>
</dbReference>
<dbReference type="PIRSF" id="PIRSF018425">
    <property type="entry name" value="PolyA_polymerase"/>
    <property type="match status" value="1"/>
</dbReference>
<dbReference type="InterPro" id="IPR048840">
    <property type="entry name" value="PolA_pol_NTPase"/>
</dbReference>
<evidence type="ECO:0000256" key="13">
    <source>
        <dbReference type="PIRSR" id="PIRSR018425-2"/>
    </source>
</evidence>
<feature type="binding site" evidence="13">
    <location>
        <position position="102"/>
    </location>
    <ligand>
        <name>Mg(2+)</name>
        <dbReference type="ChEBI" id="CHEBI:18420"/>
        <label>1</label>
        <note>catalytic</note>
    </ligand>
</feature>
<dbReference type="GO" id="GO:0006397">
    <property type="term" value="P:mRNA processing"/>
    <property type="evidence" value="ECO:0007669"/>
    <property type="project" value="UniProtKB-KW"/>
</dbReference>
<evidence type="ECO:0000256" key="1">
    <source>
        <dbReference type="ARBA" id="ARBA00001936"/>
    </source>
</evidence>
<dbReference type="FunFam" id="3.30.460.10:FF:000002">
    <property type="entry name" value="Poly(A) polymerase alpha, putative"/>
    <property type="match status" value="1"/>
</dbReference>
<dbReference type="Proteomes" id="UP001140172">
    <property type="component" value="Unassembled WGS sequence"/>
</dbReference>
<feature type="compositionally biased region" description="Basic and acidic residues" evidence="14">
    <location>
        <begin position="580"/>
        <end position="589"/>
    </location>
</feature>
<reference evidence="18" key="1">
    <citation type="submission" date="2022-07" db="EMBL/GenBank/DDBJ databases">
        <title>Phylogenomic reconstructions and comparative analyses of Kickxellomycotina fungi.</title>
        <authorList>
            <person name="Reynolds N.K."/>
            <person name="Stajich J.E."/>
            <person name="Barry K."/>
            <person name="Grigoriev I.V."/>
            <person name="Crous P."/>
            <person name="Smith M.E."/>
        </authorList>
    </citation>
    <scope>NUCLEOTIDE SEQUENCE</scope>
    <source>
        <strain evidence="18">BCRC 34489</strain>
    </source>
</reference>
<evidence type="ECO:0000256" key="11">
    <source>
        <dbReference type="PIRNR" id="PIRNR018425"/>
    </source>
</evidence>
<feature type="binding site" evidence="13">
    <location>
        <position position="154"/>
    </location>
    <ligand>
        <name>Mg(2+)</name>
        <dbReference type="ChEBI" id="CHEBI:18420"/>
        <label>2</label>
        <note>catalytic</note>
    </ligand>
</feature>
<feature type="compositionally biased region" description="Low complexity" evidence="14">
    <location>
        <begin position="565"/>
        <end position="579"/>
    </location>
</feature>
<dbReference type="GO" id="GO:0031123">
    <property type="term" value="P:RNA 3'-end processing"/>
    <property type="evidence" value="ECO:0007669"/>
    <property type="project" value="InterPro"/>
</dbReference>
<comment type="cofactor">
    <cofactor evidence="1">
        <name>Mn(2+)</name>
        <dbReference type="ChEBI" id="CHEBI:29035"/>
    </cofactor>
</comment>
<gene>
    <name evidence="18" type="primary">PAP1</name>
    <name evidence="18" type="ORF">GGI15_003241</name>
</gene>
<dbReference type="PANTHER" id="PTHR10682:SF10">
    <property type="entry name" value="POLYNUCLEOTIDE ADENYLYLTRANSFERASE"/>
    <property type="match status" value="1"/>
</dbReference>
<proteinExistence type="inferred from homology"/>
<comment type="cofactor">
    <cofactor evidence="13">
        <name>Mg(2+)</name>
        <dbReference type="ChEBI" id="CHEBI:18420"/>
    </cofactor>
    <text evidence="13">Binds 2 magnesium ions. Also active with manganese.</text>
</comment>
<keyword evidence="8 11" id="KW-0067">ATP-binding</keyword>
<keyword evidence="5 11" id="KW-0808">Transferase</keyword>
<evidence type="ECO:0000256" key="12">
    <source>
        <dbReference type="PIRSR" id="PIRSR018425-1"/>
    </source>
</evidence>
<comment type="function">
    <text evidence="11">Polymerase that creates the 3'-poly(A) tail of mRNA's.</text>
</comment>
<comment type="subcellular location">
    <subcellularLocation>
        <location evidence="2 11">Nucleus</location>
    </subcellularLocation>
</comment>
<dbReference type="AlphaFoldDB" id="A0A9W8LH15"/>
<comment type="caution">
    <text evidence="18">The sequence shown here is derived from an EMBL/GenBank/DDBJ whole genome shotgun (WGS) entry which is preliminary data.</text>
</comment>
<keyword evidence="4 11" id="KW-0507">mRNA processing</keyword>
<feature type="region of interest" description="Disordered" evidence="14">
    <location>
        <begin position="426"/>
        <end position="475"/>
    </location>
</feature>
<dbReference type="InterPro" id="IPR011068">
    <property type="entry name" value="NuclTrfase_I-like_C"/>
</dbReference>
<dbReference type="InterPro" id="IPR014492">
    <property type="entry name" value="PolyA_polymerase"/>
</dbReference>
<keyword evidence="18" id="KW-0548">Nucleotidyltransferase</keyword>
<feature type="domain" description="Poly(A) polymerase central" evidence="16">
    <location>
        <begin position="206"/>
        <end position="351"/>
    </location>
</feature>
<dbReference type="GO" id="GO:0003723">
    <property type="term" value="F:RNA binding"/>
    <property type="evidence" value="ECO:0007669"/>
    <property type="project" value="UniProtKB-UniRule"/>
</dbReference>
<dbReference type="Pfam" id="PF04926">
    <property type="entry name" value="PAP_RNA-bind"/>
    <property type="match status" value="1"/>
</dbReference>
<evidence type="ECO:0000259" key="16">
    <source>
        <dbReference type="Pfam" id="PF04928"/>
    </source>
</evidence>
<dbReference type="InterPro" id="IPR007012">
    <property type="entry name" value="PolA_pol_cen_dom"/>
</dbReference>
<keyword evidence="10 11" id="KW-0539">Nucleus</keyword>
<evidence type="ECO:0000256" key="6">
    <source>
        <dbReference type="ARBA" id="ARBA00022723"/>
    </source>
</evidence>
<feature type="compositionally biased region" description="Low complexity" evidence="14">
    <location>
        <begin position="427"/>
        <end position="448"/>
    </location>
</feature>
<dbReference type="GO" id="GO:1990817">
    <property type="term" value="F:poly(A) RNA polymerase activity"/>
    <property type="evidence" value="ECO:0007669"/>
    <property type="project" value="UniProtKB-UniRule"/>
</dbReference>
<dbReference type="PANTHER" id="PTHR10682">
    <property type="entry name" value="POLY A POLYMERASE"/>
    <property type="match status" value="1"/>
</dbReference>
<feature type="domain" description="Poly(A) polymerase RNA-binding" evidence="15">
    <location>
        <begin position="353"/>
        <end position="544"/>
    </location>
</feature>
<feature type="region of interest" description="Disordered" evidence="14">
    <location>
        <begin position="539"/>
        <end position="631"/>
    </location>
</feature>
<feature type="binding site" evidence="12">
    <location>
        <begin position="100"/>
        <end position="102"/>
    </location>
    <ligand>
        <name>ATP</name>
        <dbReference type="ChEBI" id="CHEBI:30616"/>
    </ligand>
</feature>
<dbReference type="OrthoDB" id="412748at2759"/>
<evidence type="ECO:0000256" key="9">
    <source>
        <dbReference type="ARBA" id="ARBA00022842"/>
    </source>
</evidence>
<evidence type="ECO:0000259" key="15">
    <source>
        <dbReference type="Pfam" id="PF04926"/>
    </source>
</evidence>
<accession>A0A9W8LH15</accession>
<evidence type="ECO:0000256" key="3">
    <source>
        <dbReference type="ARBA" id="ARBA00010912"/>
    </source>
</evidence>
<feature type="binding site" evidence="12">
    <location>
        <position position="154"/>
    </location>
    <ligand>
        <name>ATP</name>
        <dbReference type="ChEBI" id="CHEBI:30616"/>
    </ligand>
</feature>
<dbReference type="SUPFAM" id="SSF81301">
    <property type="entry name" value="Nucleotidyltransferase"/>
    <property type="match status" value="1"/>
</dbReference>
<keyword evidence="9 13" id="KW-0460">Magnesium</keyword>
<dbReference type="FunFam" id="1.10.1410.10:FF:000001">
    <property type="entry name" value="Putative poly(A) polymerase gamma"/>
    <property type="match status" value="1"/>
</dbReference>
<keyword evidence="19" id="KW-1185">Reference proteome</keyword>
<dbReference type="Gene3D" id="1.10.1410.10">
    <property type="match status" value="1"/>
</dbReference>
<keyword evidence="7 11" id="KW-0547">Nucleotide-binding</keyword>
<evidence type="ECO:0000256" key="14">
    <source>
        <dbReference type="SAM" id="MobiDB-lite"/>
    </source>
</evidence>
<organism evidence="18 19">
    <name type="scientific">Coemansia interrupta</name>
    <dbReference type="NCBI Taxonomy" id="1126814"/>
    <lineage>
        <taxon>Eukaryota</taxon>
        <taxon>Fungi</taxon>
        <taxon>Fungi incertae sedis</taxon>
        <taxon>Zoopagomycota</taxon>
        <taxon>Kickxellomycotina</taxon>
        <taxon>Kickxellomycetes</taxon>
        <taxon>Kickxellales</taxon>
        <taxon>Kickxellaceae</taxon>
        <taxon>Coemansia</taxon>
    </lineage>
</organism>
<protein>
    <recommendedName>
        <fullName evidence="11">Poly(A) polymerase</fullName>
        <ecNumber evidence="11">2.7.7.19</ecNumber>
    </recommendedName>
</protein>
<dbReference type="EC" id="2.7.7.19" evidence="11"/>
<feature type="binding site" evidence="12">
    <location>
        <position position="224"/>
    </location>
    <ligand>
        <name>ATP</name>
        <dbReference type="ChEBI" id="CHEBI:30616"/>
    </ligand>
</feature>
<feature type="compositionally biased region" description="Basic and acidic residues" evidence="14">
    <location>
        <begin position="463"/>
        <end position="475"/>
    </location>
</feature>
<evidence type="ECO:0000256" key="2">
    <source>
        <dbReference type="ARBA" id="ARBA00004123"/>
    </source>
</evidence>
<dbReference type="Pfam" id="PF04928">
    <property type="entry name" value="PAP_central"/>
    <property type="match status" value="1"/>
</dbReference>
<comment type="similarity">
    <text evidence="3 11">Belongs to the poly(A) polymerase family.</text>
</comment>
<keyword evidence="6 13" id="KW-0479">Metal-binding</keyword>
<sequence>MGDSGYLGVTYPIDTTSPTKEEELITDALLETLKGENQFDSEAESKNREIVLGKIDKLVKNFVYLASLKHKMPEVLARTCGGKIFAFGSYRLGVHGAGADIDTLCVVPAHITRDDFFEIMVDLLKGRSEVSGMTAVPTAHVPVIKMVFGGIDIDLTFAALSQPTIPEDLELLDNKILANLDEKTIRSVNGSRVTDEILRLVPNIPTFRLALRCIKLWAKRRAIYSNSIGFLGGVAWAMLVARTCQLYPNACAGTIVSRFFKVFLFWKWPSPVLLKTIEEGPMHLRVWNPKYYASDAAHKMPIITPAYPSMCATHNVSLSTRRIIGSELKRGVDIVDRIMKGEAQWAELFAKDDFFRNYKFYLQINVTSTDEDAFHGLCGFLESRLRVYLTSLEEVSLVVLVHPYIKNFEHNFTCTTAQEIQDIRNGTTTTQPSTPTAVAATPAPVSASEKPSMDAEDAVDSNDAEKTEPAPEKKEVCTSSFYMALHLKDKDEVPGDSRHMDISMHTQEFMRFVKSSEIWNDDTMSIFIRFLRQSQLPDEVFAGGPPDQAGKGSKKAKAANNYVPSASGATVESSAAAAAKQKEGGEDGRGSSSNPSDDSKDGGTGGAVTLPPPVPPPAKVGGIRLKLLGSS</sequence>
<feature type="domain" description="Poly(A) polymerase nucleotidyltransferase" evidence="17">
    <location>
        <begin position="8"/>
        <end position="201"/>
    </location>
</feature>
<dbReference type="SUPFAM" id="SSF81631">
    <property type="entry name" value="PAP/OAS1 substrate-binding domain"/>
    <property type="match status" value="1"/>
</dbReference>
<comment type="catalytic activity">
    <reaction evidence="11">
        <text>RNA(n) + ATP = RNA(n)-3'-adenine ribonucleotide + diphosphate</text>
        <dbReference type="Rhea" id="RHEA:11332"/>
        <dbReference type="Rhea" id="RHEA-COMP:14527"/>
        <dbReference type="Rhea" id="RHEA-COMP:17347"/>
        <dbReference type="ChEBI" id="CHEBI:30616"/>
        <dbReference type="ChEBI" id="CHEBI:33019"/>
        <dbReference type="ChEBI" id="CHEBI:140395"/>
        <dbReference type="ChEBI" id="CHEBI:173115"/>
        <dbReference type="EC" id="2.7.7.19"/>
    </reaction>
</comment>
<evidence type="ECO:0000256" key="5">
    <source>
        <dbReference type="ARBA" id="ARBA00022679"/>
    </source>
</evidence>
<feature type="binding site" evidence="13">
    <location>
        <position position="100"/>
    </location>
    <ligand>
        <name>Mg(2+)</name>
        <dbReference type="ChEBI" id="CHEBI:18420"/>
        <label>2</label>
        <note>catalytic</note>
    </ligand>
</feature>
<evidence type="ECO:0000313" key="19">
    <source>
        <dbReference type="Proteomes" id="UP001140172"/>
    </source>
</evidence>
<dbReference type="CDD" id="cd05402">
    <property type="entry name" value="NT_PAP_TUTase"/>
    <property type="match status" value="1"/>
</dbReference>